<dbReference type="Gene3D" id="3.30.460.20">
    <property type="entry name" value="CorA soluble domain-like"/>
    <property type="match status" value="1"/>
</dbReference>
<evidence type="ECO:0000256" key="5">
    <source>
        <dbReference type="ARBA" id="ARBA00022692"/>
    </source>
</evidence>
<evidence type="ECO:0000313" key="10">
    <source>
        <dbReference type="Proteomes" id="UP001415169"/>
    </source>
</evidence>
<dbReference type="Gene3D" id="1.20.58.340">
    <property type="entry name" value="Magnesium transport protein CorA, transmembrane region"/>
    <property type="match status" value="2"/>
</dbReference>
<gene>
    <name evidence="9" type="ORF">GCM10022286_20160</name>
</gene>
<feature type="transmembrane region" description="Helical" evidence="8">
    <location>
        <begin position="307"/>
        <end position="328"/>
    </location>
</feature>
<evidence type="ECO:0000256" key="4">
    <source>
        <dbReference type="ARBA" id="ARBA00022475"/>
    </source>
</evidence>
<dbReference type="InterPro" id="IPR002523">
    <property type="entry name" value="MgTranspt_CorA/ZnTranspt_ZntB"/>
</dbReference>
<dbReference type="SUPFAM" id="SSF144083">
    <property type="entry name" value="Magnesium transport protein CorA, transmembrane region"/>
    <property type="match status" value="1"/>
</dbReference>
<sequence>MGTLRSLVWDRDGRIVARDFPFEEISDHLERADTLMWVDVCAPDHHDLDKLAEELSLDPNAVEDAIAHVERPKALRYASHTFFTVYAAAYDTENTPDDEDLAARLRLDKISAFVFPGGLITVRSPEFDIEGLVERWNDNADLLRYGVGTLVHGLLDAVVDSHFDAVQVLDDAVEGLEDVLFDERVLATRVQRATYRLRKELVELRRIVLPMREVVNGVLRHRRDAGSTPELDASYDDLYDHVLRVTEWTESLRDMVSALFETNLSLQDSRLNNVMKKLTAWAAIIAVPTAVTGFFGQNVPYPGYGAWSGFIASAAIMVVAAGILYLVFKRKNWI</sequence>
<evidence type="ECO:0000256" key="2">
    <source>
        <dbReference type="ARBA" id="ARBA00009765"/>
    </source>
</evidence>
<feature type="transmembrane region" description="Helical" evidence="8">
    <location>
        <begin position="278"/>
        <end position="295"/>
    </location>
</feature>
<keyword evidence="4" id="KW-1003">Cell membrane</keyword>
<keyword evidence="7 8" id="KW-0472">Membrane</keyword>
<dbReference type="InterPro" id="IPR045863">
    <property type="entry name" value="CorA_TM1_TM2"/>
</dbReference>
<evidence type="ECO:0000256" key="1">
    <source>
        <dbReference type="ARBA" id="ARBA00004651"/>
    </source>
</evidence>
<keyword evidence="5 8" id="KW-0812">Transmembrane</keyword>
<dbReference type="Proteomes" id="UP001415169">
    <property type="component" value="Unassembled WGS sequence"/>
</dbReference>
<dbReference type="SUPFAM" id="SSF143865">
    <property type="entry name" value="CorA soluble domain-like"/>
    <property type="match status" value="1"/>
</dbReference>
<dbReference type="RefSeq" id="WP_344791649.1">
    <property type="nucleotide sequence ID" value="NZ_BAABBV010000001.1"/>
</dbReference>
<evidence type="ECO:0000256" key="3">
    <source>
        <dbReference type="ARBA" id="ARBA00022448"/>
    </source>
</evidence>
<dbReference type="PANTHER" id="PTHR46494:SF1">
    <property type="entry name" value="CORA FAMILY METAL ION TRANSPORTER (EUROFUNG)"/>
    <property type="match status" value="1"/>
</dbReference>
<dbReference type="InterPro" id="IPR045861">
    <property type="entry name" value="CorA_cytoplasmic_dom"/>
</dbReference>
<keyword evidence="10" id="KW-1185">Reference proteome</keyword>
<evidence type="ECO:0000256" key="7">
    <source>
        <dbReference type="ARBA" id="ARBA00023136"/>
    </source>
</evidence>
<comment type="caution">
    <text evidence="9">The sequence shown here is derived from an EMBL/GenBank/DDBJ whole genome shotgun (WGS) entry which is preliminary data.</text>
</comment>
<organism evidence="9 10">
    <name type="scientific">Gryllotalpicola daejeonensis</name>
    <dbReference type="NCBI Taxonomy" id="993087"/>
    <lineage>
        <taxon>Bacteria</taxon>
        <taxon>Bacillati</taxon>
        <taxon>Actinomycetota</taxon>
        <taxon>Actinomycetes</taxon>
        <taxon>Micrococcales</taxon>
        <taxon>Microbacteriaceae</taxon>
        <taxon>Gryllotalpicola</taxon>
    </lineage>
</organism>
<evidence type="ECO:0000256" key="6">
    <source>
        <dbReference type="ARBA" id="ARBA00022989"/>
    </source>
</evidence>
<comment type="subcellular location">
    <subcellularLocation>
        <location evidence="1">Cell membrane</location>
        <topology evidence="1">Multi-pass membrane protein</topology>
    </subcellularLocation>
</comment>
<proteinExistence type="inferred from homology"/>
<evidence type="ECO:0000313" key="9">
    <source>
        <dbReference type="EMBL" id="GAA4161884.1"/>
    </source>
</evidence>
<keyword evidence="3" id="KW-0813">Transport</keyword>
<dbReference type="Pfam" id="PF01544">
    <property type="entry name" value="CorA"/>
    <property type="match status" value="1"/>
</dbReference>
<reference evidence="9" key="2">
    <citation type="submission" date="2023-12" db="EMBL/GenBank/DDBJ databases">
        <authorList>
            <person name="Sun Q."/>
            <person name="Inoue M."/>
        </authorList>
    </citation>
    <scope>NUCLEOTIDE SEQUENCE</scope>
    <source>
        <strain evidence="9">JCM 17590</strain>
    </source>
</reference>
<name>A0ABP7ZLC1_9MICO</name>
<evidence type="ECO:0000256" key="8">
    <source>
        <dbReference type="SAM" id="Phobius"/>
    </source>
</evidence>
<dbReference type="PANTHER" id="PTHR46494">
    <property type="entry name" value="CORA FAMILY METAL ION TRANSPORTER (EUROFUNG)"/>
    <property type="match status" value="1"/>
</dbReference>
<keyword evidence="6 8" id="KW-1133">Transmembrane helix</keyword>
<accession>A0ABP7ZLC1</accession>
<reference evidence="9" key="1">
    <citation type="journal article" date="2014" name="Int. J. Syst. Evol. Microbiol.">
        <title>Complete genome of a new Firmicutes species belonging to the dominant human colonic microbiota ('Ruminococcus bicirculans') reveals two chromosomes and a selective capacity to utilize plant glucans.</title>
        <authorList>
            <consortium name="NISC Comparative Sequencing Program"/>
            <person name="Wegmann U."/>
            <person name="Louis P."/>
            <person name="Goesmann A."/>
            <person name="Henrissat B."/>
            <person name="Duncan S.H."/>
            <person name="Flint H.J."/>
        </authorList>
    </citation>
    <scope>NUCLEOTIDE SEQUENCE</scope>
    <source>
        <strain evidence="9">JCM 17590</strain>
    </source>
</reference>
<protein>
    <submittedName>
        <fullName evidence="9">Magnesium transporter CorA family protein</fullName>
    </submittedName>
</protein>
<dbReference type="EMBL" id="BAABBV010000001">
    <property type="protein sequence ID" value="GAA4161884.1"/>
    <property type="molecule type" value="Genomic_DNA"/>
</dbReference>
<comment type="similarity">
    <text evidence="2">Belongs to the CorA metal ion transporter (MIT) (TC 1.A.35) family.</text>
</comment>
<dbReference type="CDD" id="cd12822">
    <property type="entry name" value="TmCorA-like"/>
    <property type="match status" value="1"/>
</dbReference>